<dbReference type="Proteomes" id="UP000199058">
    <property type="component" value="Unassembled WGS sequence"/>
</dbReference>
<dbReference type="EMBL" id="FOLH01000001">
    <property type="protein sequence ID" value="SFB80967.1"/>
    <property type="molecule type" value="Genomic_DNA"/>
</dbReference>
<name>A0A1I1E1M1_9GAMM</name>
<evidence type="ECO:0000313" key="2">
    <source>
        <dbReference type="Proteomes" id="UP000199058"/>
    </source>
</evidence>
<proteinExistence type="predicted"/>
<dbReference type="RefSeq" id="WP_091958024.1">
    <property type="nucleotide sequence ID" value="NZ_FOLH01000001.1"/>
</dbReference>
<protein>
    <submittedName>
        <fullName evidence="1">Uncharacterized protein</fullName>
    </submittedName>
</protein>
<gene>
    <name evidence="1" type="ORF">SAMN05660443_0264</name>
</gene>
<accession>A0A1I1E1M1</accession>
<dbReference type="STRING" id="1122252.SAMN05660443_0264"/>
<keyword evidence="2" id="KW-1185">Reference proteome</keyword>
<reference evidence="1 2" key="1">
    <citation type="submission" date="2016-10" db="EMBL/GenBank/DDBJ databases">
        <authorList>
            <person name="de Groot N.N."/>
        </authorList>
    </citation>
    <scope>NUCLEOTIDE SEQUENCE [LARGE SCALE GENOMIC DNA]</scope>
    <source>
        <strain evidence="1 2">DSM 18438</strain>
    </source>
</reference>
<organism evidence="1 2">
    <name type="scientific">Marinospirillum celere</name>
    <dbReference type="NCBI Taxonomy" id="1122252"/>
    <lineage>
        <taxon>Bacteria</taxon>
        <taxon>Pseudomonadati</taxon>
        <taxon>Pseudomonadota</taxon>
        <taxon>Gammaproteobacteria</taxon>
        <taxon>Oceanospirillales</taxon>
        <taxon>Oceanospirillaceae</taxon>
        <taxon>Marinospirillum</taxon>
    </lineage>
</organism>
<dbReference type="AlphaFoldDB" id="A0A1I1E1M1"/>
<evidence type="ECO:0000313" key="1">
    <source>
        <dbReference type="EMBL" id="SFB80967.1"/>
    </source>
</evidence>
<sequence>MIIKPADLPAEARLTMSQQATTSDQGINLSIRGTGWVPPDFGDVDWSQPVTLEPVGPVPGDLATVTGRFRFEISTDLESQQVTWSINSEQAAFDGDDDSPIPDQTTSISIGLLQNGWTILRASDGSAIPMMAYGKRRVQARGTGTPPVSPGALTTAAFGGVSIYVTDFDVDSVQQTWSISGEEQ</sequence>